<protein>
    <submittedName>
        <fullName evidence="2">Rna-directed dna polymerase from mobile element jockey-like</fullName>
    </submittedName>
</protein>
<dbReference type="GO" id="GO:0003964">
    <property type="term" value="F:RNA-directed DNA polymerase activity"/>
    <property type="evidence" value="ECO:0007669"/>
    <property type="project" value="UniProtKB-KW"/>
</dbReference>
<dbReference type="SUPFAM" id="SSF56672">
    <property type="entry name" value="DNA/RNA polymerases"/>
    <property type="match status" value="1"/>
</dbReference>
<keyword evidence="2" id="KW-0808">Transferase</keyword>
<name>A0A2I0UMY9_LIMLA</name>
<evidence type="ECO:0000313" key="3">
    <source>
        <dbReference type="Proteomes" id="UP000233556"/>
    </source>
</evidence>
<proteinExistence type="predicted"/>
<keyword evidence="2" id="KW-0695">RNA-directed DNA polymerase</keyword>
<organism evidence="2 3">
    <name type="scientific">Limosa lapponica baueri</name>
    <dbReference type="NCBI Taxonomy" id="1758121"/>
    <lineage>
        <taxon>Eukaryota</taxon>
        <taxon>Metazoa</taxon>
        <taxon>Chordata</taxon>
        <taxon>Craniata</taxon>
        <taxon>Vertebrata</taxon>
        <taxon>Euteleostomi</taxon>
        <taxon>Archelosauria</taxon>
        <taxon>Archosauria</taxon>
        <taxon>Dinosauria</taxon>
        <taxon>Saurischia</taxon>
        <taxon>Theropoda</taxon>
        <taxon>Coelurosauria</taxon>
        <taxon>Aves</taxon>
        <taxon>Neognathae</taxon>
        <taxon>Neoaves</taxon>
        <taxon>Charadriiformes</taxon>
        <taxon>Scolopacidae</taxon>
        <taxon>Limosa</taxon>
    </lineage>
</organism>
<dbReference type="PANTHER" id="PTHR33332">
    <property type="entry name" value="REVERSE TRANSCRIPTASE DOMAIN-CONTAINING PROTEIN"/>
    <property type="match status" value="1"/>
</dbReference>
<keyword evidence="2" id="KW-0548">Nucleotidyltransferase</keyword>
<dbReference type="EMBL" id="KZ505679">
    <property type="protein sequence ID" value="PKU47404.1"/>
    <property type="molecule type" value="Genomic_DNA"/>
</dbReference>
<dbReference type="Pfam" id="PF00078">
    <property type="entry name" value="RVT_1"/>
    <property type="match status" value="1"/>
</dbReference>
<reference evidence="3" key="2">
    <citation type="submission" date="2017-12" db="EMBL/GenBank/DDBJ databases">
        <title>Genome sequence of the Bar-tailed Godwit (Limosa lapponica baueri).</title>
        <authorList>
            <person name="Lima N.C.B."/>
            <person name="Parody-Merino A.M."/>
            <person name="Battley P.F."/>
            <person name="Fidler A.E."/>
            <person name="Prosdocimi F."/>
        </authorList>
    </citation>
    <scope>NUCLEOTIDE SEQUENCE [LARGE SCALE GENOMIC DNA]</scope>
</reference>
<dbReference type="InterPro" id="IPR000477">
    <property type="entry name" value="RT_dom"/>
</dbReference>
<dbReference type="OrthoDB" id="416454at2759"/>
<evidence type="ECO:0000313" key="2">
    <source>
        <dbReference type="EMBL" id="PKU47404.1"/>
    </source>
</evidence>
<evidence type="ECO:0000259" key="1">
    <source>
        <dbReference type="Pfam" id="PF00078"/>
    </source>
</evidence>
<feature type="domain" description="Reverse transcriptase" evidence="1">
    <location>
        <begin position="27"/>
        <end position="188"/>
    </location>
</feature>
<reference evidence="3" key="1">
    <citation type="submission" date="2017-11" db="EMBL/GenBank/DDBJ databases">
        <authorList>
            <person name="Lima N.C."/>
            <person name="Parody-Merino A.M."/>
            <person name="Battley P.F."/>
            <person name="Fidler A.E."/>
            <person name="Prosdocimi F."/>
        </authorList>
    </citation>
    <scope>NUCLEOTIDE SEQUENCE [LARGE SCALE GENOMIC DNA]</scope>
</reference>
<dbReference type="AlphaFoldDB" id="A0A2I0UMY9"/>
<gene>
    <name evidence="2" type="ORF">llap_2306</name>
</gene>
<sequence>MGPLSQWSWESGEVPVNWKLANVPIFKKGKMEDPGNYRPVNLTSVPGKIMEKVILGVIENHLRNNQFTGHSQHRFTMEKSCLTNLISFYNMVTHLVDQGKPVDVGFDFSKAFDTVSHSILLDKISNIQLDKSLILWVNNWLIGQAQSVIVNGVMSGLWPVTSRVPQGSVLRPVLFKVVINGLDTGIEHTLRFSPAEDSAEERAFSLTESLTMLENKPVIWIGKEREMIWIWF</sequence>
<dbReference type="Proteomes" id="UP000233556">
    <property type="component" value="Unassembled WGS sequence"/>
</dbReference>
<keyword evidence="3" id="KW-1185">Reference proteome</keyword>
<dbReference type="InterPro" id="IPR043502">
    <property type="entry name" value="DNA/RNA_pol_sf"/>
</dbReference>
<accession>A0A2I0UMY9</accession>